<organism evidence="7 8">
    <name type="scientific">Metabacillus sediminis</name>
    <dbReference type="NCBI Taxonomy" id="3117746"/>
    <lineage>
        <taxon>Bacteria</taxon>
        <taxon>Bacillati</taxon>
        <taxon>Bacillota</taxon>
        <taxon>Bacilli</taxon>
        <taxon>Bacillales</taxon>
        <taxon>Bacillaceae</taxon>
        <taxon>Metabacillus</taxon>
    </lineage>
</organism>
<evidence type="ECO:0000313" key="7">
    <source>
        <dbReference type="EMBL" id="WXB97373.1"/>
    </source>
</evidence>
<evidence type="ECO:0000313" key="8">
    <source>
        <dbReference type="Proteomes" id="UP001377337"/>
    </source>
</evidence>
<dbReference type="InterPro" id="IPR001123">
    <property type="entry name" value="LeuE-type"/>
</dbReference>
<protein>
    <submittedName>
        <fullName evidence="7">LysE family transporter</fullName>
    </submittedName>
</protein>
<dbReference type="EMBL" id="CP147407">
    <property type="protein sequence ID" value="WXB97373.1"/>
    <property type="molecule type" value="Genomic_DNA"/>
</dbReference>
<evidence type="ECO:0000256" key="5">
    <source>
        <dbReference type="ARBA" id="ARBA00023136"/>
    </source>
</evidence>
<evidence type="ECO:0000256" key="6">
    <source>
        <dbReference type="SAM" id="Phobius"/>
    </source>
</evidence>
<keyword evidence="2" id="KW-1003">Cell membrane</keyword>
<evidence type="ECO:0000256" key="4">
    <source>
        <dbReference type="ARBA" id="ARBA00022989"/>
    </source>
</evidence>
<feature type="transmembrane region" description="Helical" evidence="6">
    <location>
        <begin position="39"/>
        <end position="63"/>
    </location>
</feature>
<dbReference type="Proteomes" id="UP001377337">
    <property type="component" value="Chromosome"/>
</dbReference>
<feature type="transmembrane region" description="Helical" evidence="6">
    <location>
        <begin position="146"/>
        <end position="167"/>
    </location>
</feature>
<feature type="transmembrane region" description="Helical" evidence="6">
    <location>
        <begin position="179"/>
        <end position="200"/>
    </location>
</feature>
<proteinExistence type="predicted"/>
<name>A0ABZ2NI04_9BACI</name>
<evidence type="ECO:0000256" key="2">
    <source>
        <dbReference type="ARBA" id="ARBA00022475"/>
    </source>
</evidence>
<evidence type="ECO:0000256" key="1">
    <source>
        <dbReference type="ARBA" id="ARBA00004651"/>
    </source>
</evidence>
<dbReference type="PANTHER" id="PTHR30086">
    <property type="entry name" value="ARGININE EXPORTER PROTEIN ARGO"/>
    <property type="match status" value="1"/>
</dbReference>
<accession>A0ABZ2NI04</accession>
<keyword evidence="3 6" id="KW-0812">Transmembrane</keyword>
<gene>
    <name evidence="7" type="ORF">WCV65_02400</name>
</gene>
<dbReference type="Pfam" id="PF01810">
    <property type="entry name" value="LysE"/>
    <property type="match status" value="1"/>
</dbReference>
<keyword evidence="5 6" id="KW-0472">Membrane</keyword>
<feature type="transmembrane region" description="Helical" evidence="6">
    <location>
        <begin position="70"/>
        <end position="89"/>
    </location>
</feature>
<feature type="transmembrane region" description="Helical" evidence="6">
    <location>
        <begin position="109"/>
        <end position="134"/>
    </location>
</feature>
<dbReference type="RefSeq" id="WP_338779748.1">
    <property type="nucleotide sequence ID" value="NZ_CP147407.1"/>
</dbReference>
<comment type="subcellular location">
    <subcellularLocation>
        <location evidence="1">Cell membrane</location>
        <topology evidence="1">Multi-pass membrane protein</topology>
    </subcellularLocation>
</comment>
<reference evidence="7 8" key="1">
    <citation type="submission" date="2024-02" db="EMBL/GenBank/DDBJ databases">
        <title>Seven novel Bacillus-like species.</title>
        <authorList>
            <person name="Liu G."/>
        </authorList>
    </citation>
    <scope>NUCLEOTIDE SEQUENCE [LARGE SCALE GENOMIC DNA]</scope>
    <source>
        <strain evidence="7 8">FJAT-52054</strain>
    </source>
</reference>
<evidence type="ECO:0000256" key="3">
    <source>
        <dbReference type="ARBA" id="ARBA00022692"/>
    </source>
</evidence>
<keyword evidence="8" id="KW-1185">Reference proteome</keyword>
<keyword evidence="4 6" id="KW-1133">Transmembrane helix</keyword>
<dbReference type="PANTHER" id="PTHR30086:SF6">
    <property type="entry name" value="AMINO ACID EFFLUX PROTEIN YCGF-RELATED"/>
    <property type="match status" value="1"/>
</dbReference>
<sequence length="209" mass="23112">MNTFISHILLGISLAAPIGPINAAQIERGFNRGFWHSWLIGLGSITADILYMLAVFMGLVNFIEIPIVKAFLWLFGFFVLTYTGIESLLQASKSVELRKELSNSLTKSYLIGFMMSLTNPLTIMFWVGIYGSVLAKTAALYEHTQLLLYSGSILLGLLIWDVCMAGASSFARGFLNNRTLQVISCLSGLSLVGFGLFFGYEAFRLFFST</sequence>